<dbReference type="GO" id="GO:0004519">
    <property type="term" value="F:endonuclease activity"/>
    <property type="evidence" value="ECO:0007669"/>
    <property type="project" value="UniProtKB-KW"/>
</dbReference>
<accession>A0A1T4K727</accession>
<dbReference type="GO" id="GO:0006310">
    <property type="term" value="P:DNA recombination"/>
    <property type="evidence" value="ECO:0007669"/>
    <property type="project" value="InterPro"/>
</dbReference>
<dbReference type="EMBL" id="FUWV01000001">
    <property type="protein sequence ID" value="SJZ38229.1"/>
    <property type="molecule type" value="Genomic_DNA"/>
</dbReference>
<keyword evidence="1" id="KW-0255">Endonuclease</keyword>
<protein>
    <submittedName>
        <fullName evidence="1">Holliday junction resolvase RusA (Prophage-encoded endonuclease)</fullName>
    </submittedName>
</protein>
<reference evidence="1 2" key="1">
    <citation type="submission" date="2017-02" db="EMBL/GenBank/DDBJ databases">
        <authorList>
            <person name="Peterson S.W."/>
        </authorList>
    </citation>
    <scope>NUCLEOTIDE SEQUENCE [LARGE SCALE GENOMIC DNA]</scope>
    <source>
        <strain evidence="1 2">DSM 15102</strain>
    </source>
</reference>
<sequence length="121" mass="14301">MKLIIQDIPPSNNKFMGRGTRYIQSIQYQEEKTKWEWLVKSALGRRSVNHIEKATVKITYYFKDRRRRDPDNYSGKFILDGLVRANILKDDSFSNIDLVLIGEYDKENPRTEIEIQEATKC</sequence>
<dbReference type="InterPro" id="IPR008822">
    <property type="entry name" value="Endonuclease_RusA-like"/>
</dbReference>
<evidence type="ECO:0000313" key="1">
    <source>
        <dbReference type="EMBL" id="SJZ38229.1"/>
    </source>
</evidence>
<dbReference type="Gene3D" id="3.30.1330.70">
    <property type="entry name" value="Holliday junction resolvase RusA"/>
    <property type="match status" value="1"/>
</dbReference>
<dbReference type="SUPFAM" id="SSF103084">
    <property type="entry name" value="Holliday junction resolvase RusA"/>
    <property type="match status" value="1"/>
</dbReference>
<keyword evidence="1" id="KW-0378">Hydrolase</keyword>
<name>A0A1T4K727_9FIRM</name>
<dbReference type="GO" id="GO:0006281">
    <property type="term" value="P:DNA repair"/>
    <property type="evidence" value="ECO:0007669"/>
    <property type="project" value="InterPro"/>
</dbReference>
<dbReference type="Pfam" id="PF05866">
    <property type="entry name" value="RusA"/>
    <property type="match status" value="1"/>
</dbReference>
<gene>
    <name evidence="1" type="ORF">SAMN02745973_00388</name>
</gene>
<proteinExistence type="predicted"/>
<dbReference type="InterPro" id="IPR036614">
    <property type="entry name" value="RusA-like_sf"/>
</dbReference>
<dbReference type="GO" id="GO:0000287">
    <property type="term" value="F:magnesium ion binding"/>
    <property type="evidence" value="ECO:0007669"/>
    <property type="project" value="InterPro"/>
</dbReference>
<keyword evidence="2" id="KW-1185">Reference proteome</keyword>
<organism evidence="1 2">
    <name type="scientific">Garciella nitratireducens DSM 15102</name>
    <dbReference type="NCBI Taxonomy" id="1121911"/>
    <lineage>
        <taxon>Bacteria</taxon>
        <taxon>Bacillati</taxon>
        <taxon>Bacillota</taxon>
        <taxon>Clostridia</taxon>
        <taxon>Eubacteriales</taxon>
        <taxon>Eubacteriaceae</taxon>
        <taxon>Garciella</taxon>
    </lineage>
</organism>
<keyword evidence="1" id="KW-0540">Nuclease</keyword>
<dbReference type="RefSeq" id="WP_087677825.1">
    <property type="nucleotide sequence ID" value="NZ_FUWV01000001.1"/>
</dbReference>
<evidence type="ECO:0000313" key="2">
    <source>
        <dbReference type="Proteomes" id="UP000196365"/>
    </source>
</evidence>
<dbReference type="Proteomes" id="UP000196365">
    <property type="component" value="Unassembled WGS sequence"/>
</dbReference>
<dbReference type="OrthoDB" id="2375410at2"/>
<dbReference type="AlphaFoldDB" id="A0A1T4K727"/>